<gene>
    <name evidence="5" type="ORF">N47_E49150</name>
</gene>
<accession>E1YJE9</accession>
<dbReference type="PANTHER" id="PTHR32309">
    <property type="entry name" value="TYROSINE-PROTEIN KINASE"/>
    <property type="match status" value="1"/>
</dbReference>
<evidence type="ECO:0000256" key="2">
    <source>
        <dbReference type="SAM" id="MobiDB-lite"/>
    </source>
</evidence>
<evidence type="ECO:0000256" key="3">
    <source>
        <dbReference type="SAM" id="Phobius"/>
    </source>
</evidence>
<evidence type="ECO:0000256" key="1">
    <source>
        <dbReference type="SAM" id="Coils"/>
    </source>
</evidence>
<feature type="transmembrane region" description="Helical" evidence="3">
    <location>
        <begin position="452"/>
        <end position="473"/>
    </location>
</feature>
<dbReference type="InterPro" id="IPR014345">
    <property type="entry name" value="XrtA_polysacc_chain"/>
</dbReference>
<organism evidence="5">
    <name type="scientific">uncultured Desulfobacterium sp</name>
    <dbReference type="NCBI Taxonomy" id="201089"/>
    <lineage>
        <taxon>Bacteria</taxon>
        <taxon>Pseudomonadati</taxon>
        <taxon>Thermodesulfobacteriota</taxon>
        <taxon>Desulfobacteria</taxon>
        <taxon>Desulfobacterales</taxon>
        <taxon>Desulfobacteriaceae</taxon>
        <taxon>Desulfobacterium</taxon>
        <taxon>environmental samples</taxon>
    </lineage>
</organism>
<evidence type="ECO:0000313" key="5">
    <source>
        <dbReference type="EMBL" id="CBX31403.1"/>
    </source>
</evidence>
<feature type="compositionally biased region" description="Polar residues" evidence="2">
    <location>
        <begin position="273"/>
        <end position="283"/>
    </location>
</feature>
<keyword evidence="3" id="KW-1133">Transmembrane helix</keyword>
<keyword evidence="3" id="KW-0472">Membrane</keyword>
<dbReference type="Pfam" id="PF13807">
    <property type="entry name" value="GNVR"/>
    <property type="match status" value="1"/>
</dbReference>
<proteinExistence type="predicted"/>
<dbReference type="AlphaFoldDB" id="E1YJE9"/>
<keyword evidence="3" id="KW-0812">Transmembrane</keyword>
<feature type="region of interest" description="Disordered" evidence="2">
    <location>
        <begin position="270"/>
        <end position="296"/>
    </location>
</feature>
<dbReference type="GO" id="GO:0005886">
    <property type="term" value="C:plasma membrane"/>
    <property type="evidence" value="ECO:0007669"/>
    <property type="project" value="TreeGrafter"/>
</dbReference>
<dbReference type="PANTHER" id="PTHR32309:SF13">
    <property type="entry name" value="FERRIC ENTEROBACTIN TRANSPORT PROTEIN FEPE"/>
    <property type="match status" value="1"/>
</dbReference>
<dbReference type="InterPro" id="IPR032807">
    <property type="entry name" value="GNVR"/>
</dbReference>
<evidence type="ECO:0000259" key="4">
    <source>
        <dbReference type="Pfam" id="PF13807"/>
    </source>
</evidence>
<dbReference type="InterPro" id="IPR050445">
    <property type="entry name" value="Bact_polysacc_biosynth/exp"/>
</dbReference>
<keyword evidence="1" id="KW-0175">Coiled coil</keyword>
<feature type="domain" description="Tyrosine-protein kinase G-rich" evidence="4">
    <location>
        <begin position="393"/>
        <end position="475"/>
    </location>
</feature>
<dbReference type="NCBIfam" id="TIGR03007">
    <property type="entry name" value="pepcterm_ChnLen"/>
    <property type="match status" value="1"/>
</dbReference>
<sequence length="507" mass="58264">MKNRKLKTMINSARSYGIVDYIEIFKRRMWYFIIPFFIIIPGTILYAKFAPRIYKAETLVLVSPQKVPEAFIQSTITSRIEERLQSIAQEVMSRTRLEQVINEFKLYREESKDLSKEQLVELMQKNIKVDIPSKKDEKAFFTIAYTGKNPEIVAAVTNRLTSLFIEENLRLREQQATGTTEFLTAELASSQKRLEDLEMQVSHYKKRYMGELPEQLDTNLKILEQLQNQYQRIGENLNAAQDRKLFIQKQISNLESPATATEPLAIGRKGKASSGQLLSSDVASSPGAEKTESYESQKDALTKLLDELKSKYTDNHPDVLVTKKKLADLESRKDTYKKQEESADIKKDPRYRELKNQLLMIDLDIKQNQAEISGISKQINNYRARVENIPSREQEMASLMREYTKTKENYETLFKKSQEARQSENLEFKQKGEQFKIIDPARVPEKPFSPDIAKVLLIGLALCIGCSLGLVVLREQMDTSFYDAEDVELVLGLRVIATIPSIEKEAA</sequence>
<dbReference type="GO" id="GO:0004713">
    <property type="term" value="F:protein tyrosine kinase activity"/>
    <property type="evidence" value="ECO:0007669"/>
    <property type="project" value="TreeGrafter"/>
</dbReference>
<protein>
    <recommendedName>
        <fullName evidence="4">Tyrosine-protein kinase G-rich domain-containing protein</fullName>
    </recommendedName>
</protein>
<reference evidence="5" key="1">
    <citation type="journal article" date="2011" name="Environ. Microbiol.">
        <title>Genomic insights into the metabolic potential of the polycyclic aromatic hydrocarbon degrading sulfate-reducing Deltaproteobacterium N47.</title>
        <authorList>
            <person name="Bergmann F."/>
            <person name="Selesi D."/>
            <person name="Weinmaier T."/>
            <person name="Tischler P."/>
            <person name="Rattei T."/>
            <person name="Meckenstock R.U."/>
        </authorList>
    </citation>
    <scope>NUCLEOTIDE SEQUENCE</scope>
</reference>
<dbReference type="EMBL" id="FR695877">
    <property type="protein sequence ID" value="CBX31403.1"/>
    <property type="molecule type" value="Genomic_DNA"/>
</dbReference>
<feature type="coiled-coil region" evidence="1">
    <location>
        <begin position="180"/>
        <end position="243"/>
    </location>
</feature>
<feature type="transmembrane region" description="Helical" evidence="3">
    <location>
        <begin position="29"/>
        <end position="47"/>
    </location>
</feature>
<name>E1YJE9_9BACT</name>